<dbReference type="PANTHER" id="PTHR47514:SF2">
    <property type="entry name" value="TRANSKETOLASE"/>
    <property type="match status" value="1"/>
</dbReference>
<gene>
    <name evidence="2" type="ORF">KSMBR1_2299</name>
</gene>
<dbReference type="OrthoDB" id="8732661at2"/>
<dbReference type="AlphaFoldDB" id="A0A2C9CGC8"/>
<name>A0A2C9CGC8_KUEST</name>
<sequence length="290" mass="32633">MSGLKISKNSKDNIPKEESKNLIEFLKNKALWVRKETLNIHRIAQETRLASSLSAVEIFVALFYGRILNFDPKNTLWGNRDRFIISKGHGSISLYPVLADLGYFDMQELKRVCKEGSFLGAIPDTIIPGYETINGSLGHGLGVACGISLALKRKNKSEEVFVLLGDGELYEGSVWEAVMFAGAHKLDNLVLIIDNNKICMLDYCKNILDLEPLSEKFKMFRWMVRAVDGHDINQLYKSLKELKESKDNKPKLLIASTVKGKGIPSLENDPLSHIKNIKPDEIDKAIEELK</sequence>
<dbReference type="CDD" id="cd02012">
    <property type="entry name" value="TPP_TK"/>
    <property type="match status" value="1"/>
</dbReference>
<dbReference type="PANTHER" id="PTHR47514">
    <property type="entry name" value="TRANSKETOLASE N-TERMINAL SECTION-RELATED"/>
    <property type="match status" value="1"/>
</dbReference>
<reference evidence="3" key="1">
    <citation type="submission" date="2017-10" db="EMBL/GenBank/DDBJ databases">
        <authorList>
            <person name="Frank J."/>
        </authorList>
    </citation>
    <scope>NUCLEOTIDE SEQUENCE [LARGE SCALE GENOMIC DNA]</scope>
</reference>
<dbReference type="KEGG" id="kst:KSMBR1_2299"/>
<evidence type="ECO:0000259" key="1">
    <source>
        <dbReference type="Pfam" id="PF00456"/>
    </source>
</evidence>
<organism evidence="2 3">
    <name type="scientific">Kuenenia stuttgartiensis</name>
    <dbReference type="NCBI Taxonomy" id="174633"/>
    <lineage>
        <taxon>Bacteria</taxon>
        <taxon>Pseudomonadati</taxon>
        <taxon>Planctomycetota</taxon>
        <taxon>Candidatus Brocadiia</taxon>
        <taxon>Candidatus Brocadiales</taxon>
        <taxon>Candidatus Brocadiaceae</taxon>
        <taxon>Candidatus Kuenenia</taxon>
    </lineage>
</organism>
<dbReference type="InterPro" id="IPR029061">
    <property type="entry name" value="THDP-binding"/>
</dbReference>
<protein>
    <recommendedName>
        <fullName evidence="1">Transketolase N-terminal domain-containing protein</fullName>
    </recommendedName>
</protein>
<accession>A0A2C9CGC8</accession>
<evidence type="ECO:0000313" key="3">
    <source>
        <dbReference type="Proteomes" id="UP000221734"/>
    </source>
</evidence>
<evidence type="ECO:0000313" key="2">
    <source>
        <dbReference type="EMBL" id="SOH04794.1"/>
    </source>
</evidence>
<dbReference type="Proteomes" id="UP000221734">
    <property type="component" value="Chromosome Kuenenia_stuttgartiensis_MBR1"/>
</dbReference>
<feature type="domain" description="Transketolase N-terminal" evidence="1">
    <location>
        <begin position="51"/>
        <end position="285"/>
    </location>
</feature>
<dbReference type="EMBL" id="LT934425">
    <property type="protein sequence ID" value="SOH04794.1"/>
    <property type="molecule type" value="Genomic_DNA"/>
</dbReference>
<dbReference type="InterPro" id="IPR005474">
    <property type="entry name" value="Transketolase_N"/>
</dbReference>
<dbReference type="Pfam" id="PF00456">
    <property type="entry name" value="Transketolase_N"/>
    <property type="match status" value="1"/>
</dbReference>
<dbReference type="SUPFAM" id="SSF52518">
    <property type="entry name" value="Thiamin diphosphate-binding fold (THDP-binding)"/>
    <property type="match status" value="1"/>
</dbReference>
<dbReference type="Gene3D" id="3.40.50.970">
    <property type="match status" value="1"/>
</dbReference>
<proteinExistence type="predicted"/>
<keyword evidence="3" id="KW-1185">Reference proteome</keyword>
<dbReference type="RefSeq" id="WP_099325467.1">
    <property type="nucleotide sequence ID" value="NZ_LT934425.1"/>
</dbReference>